<evidence type="ECO:0000313" key="9">
    <source>
        <dbReference type="Proteomes" id="UP000053352"/>
    </source>
</evidence>
<keyword evidence="5 6" id="KW-0411">Iron-sulfur</keyword>
<keyword evidence="1" id="KW-0004">4Fe-4S</keyword>
<dbReference type="PANTHER" id="PTHR30352:SF5">
    <property type="entry name" value="PYRUVATE FORMATE-LYASE 1-ACTIVATING ENZYME"/>
    <property type="match status" value="1"/>
</dbReference>
<comment type="cofactor">
    <cofactor evidence="6">
        <name>[4Fe-4S] cluster</name>
        <dbReference type="ChEBI" id="CHEBI:49883"/>
    </cofactor>
    <text evidence="6">Binds 1 [4Fe-4S] cluster. The cluster is coordinated with 3 cysteines and an exchangeable S-adenosyl-L-methionine.</text>
</comment>
<dbReference type="InterPro" id="IPR027596">
    <property type="entry name" value="AmmeMemoSam_rS"/>
</dbReference>
<feature type="domain" description="Radical SAM core" evidence="7">
    <location>
        <begin position="89"/>
        <end position="306"/>
    </location>
</feature>
<evidence type="ECO:0000256" key="3">
    <source>
        <dbReference type="ARBA" id="ARBA00022723"/>
    </source>
</evidence>
<dbReference type="SUPFAM" id="SSF102114">
    <property type="entry name" value="Radical SAM enzymes"/>
    <property type="match status" value="1"/>
</dbReference>
<dbReference type="CDD" id="cd01335">
    <property type="entry name" value="Radical_SAM"/>
    <property type="match status" value="1"/>
</dbReference>
<comment type="caution">
    <text evidence="8">The sequence shown here is derived from an EMBL/GenBank/DDBJ whole genome shotgun (WGS) entry which is preliminary data.</text>
</comment>
<keyword evidence="4 6" id="KW-0408">Iron</keyword>
<accession>A0A0V8RVK8</accession>
<dbReference type="SFLD" id="SFLDG01101">
    <property type="entry name" value="Uncharacterised_Radical_SAM_Su"/>
    <property type="match status" value="1"/>
</dbReference>
<protein>
    <submittedName>
        <fullName evidence="8">Radical SAM protein</fullName>
    </submittedName>
</protein>
<dbReference type="EMBL" id="LNTB01000001">
    <property type="protein sequence ID" value="KSW12056.1"/>
    <property type="molecule type" value="Genomic_DNA"/>
</dbReference>
<evidence type="ECO:0000313" key="8">
    <source>
        <dbReference type="EMBL" id="KSW12056.1"/>
    </source>
</evidence>
<dbReference type="InterPro" id="IPR016431">
    <property type="entry name" value="Pyrv-formate_lyase-activ_prd"/>
</dbReference>
<sequence>MASTTSGGQVRQESLPRRPYVREAELWVPLRDRPGYVRCDLCARRCIIAPGKYGVCGVRKNVGGRLYTLVYGLLTAMNIDPIEKKPMFHFEPGSQVLSISTVGCNFYCQFCQNWEISQSRLERGLYGRYVEPEKVVEKALEYGADGIAYTYNEPIIFFEYMRDVAKIAKKHGLFNMMVTNGYATPEAIRALAPYMDAATVDFKGGGNPEFYRRFMAVPDPSPIYTALLEMKKAGWFIEVTNLVVPKYGDRVEDIRRLARWIVENLGPETPFHLLRFHPDFRMRDVPPTPVETLERLANAAKEEGLQYVYIGNVWGHPLESTYCPRCGYKVIERRGFAILAWRLTRDNRCPKCGYRINIRGRFHGGGGDILPLMIY</sequence>
<dbReference type="Proteomes" id="UP000053352">
    <property type="component" value="Unassembled WGS sequence"/>
</dbReference>
<keyword evidence="3 6" id="KW-0479">Metal-binding</keyword>
<dbReference type="GO" id="GO:0003824">
    <property type="term" value="F:catalytic activity"/>
    <property type="evidence" value="ECO:0007669"/>
    <property type="project" value="InterPro"/>
</dbReference>
<keyword evidence="2 6" id="KW-0949">S-adenosyl-L-methionine</keyword>
<dbReference type="NCBIfam" id="TIGR04337">
    <property type="entry name" value="AmmeMemoSam_rS"/>
    <property type="match status" value="1"/>
</dbReference>
<evidence type="ECO:0000256" key="1">
    <source>
        <dbReference type="ARBA" id="ARBA00022485"/>
    </source>
</evidence>
<dbReference type="InterPro" id="IPR013785">
    <property type="entry name" value="Aldolase_TIM"/>
</dbReference>
<evidence type="ECO:0000256" key="4">
    <source>
        <dbReference type="ARBA" id="ARBA00023004"/>
    </source>
</evidence>
<evidence type="ECO:0000256" key="2">
    <source>
        <dbReference type="ARBA" id="ARBA00022691"/>
    </source>
</evidence>
<dbReference type="InterPro" id="IPR058240">
    <property type="entry name" value="rSAM_sf"/>
</dbReference>
<evidence type="ECO:0000256" key="5">
    <source>
        <dbReference type="ARBA" id="ARBA00023014"/>
    </source>
</evidence>
<feature type="binding site" evidence="6">
    <location>
        <position position="108"/>
    </location>
    <ligand>
        <name>[4Fe-4S] cluster</name>
        <dbReference type="ChEBI" id="CHEBI:49883"/>
        <note>4Fe-4S-S-AdoMet</note>
    </ligand>
</feature>
<organism evidence="8 9">
    <name type="scientific">Pyrodictium occultum</name>
    <dbReference type="NCBI Taxonomy" id="2309"/>
    <lineage>
        <taxon>Archaea</taxon>
        <taxon>Thermoproteota</taxon>
        <taxon>Thermoprotei</taxon>
        <taxon>Desulfurococcales</taxon>
        <taxon>Pyrodictiaceae</taxon>
        <taxon>Pyrodictium</taxon>
    </lineage>
</organism>
<dbReference type="InterPro" id="IPR034457">
    <property type="entry name" value="Organic_radical-activating"/>
</dbReference>
<dbReference type="Pfam" id="PF04055">
    <property type="entry name" value="Radical_SAM"/>
    <property type="match status" value="1"/>
</dbReference>
<feature type="binding site" evidence="6">
    <location>
        <position position="111"/>
    </location>
    <ligand>
        <name>[4Fe-4S] cluster</name>
        <dbReference type="ChEBI" id="CHEBI:49883"/>
        <note>4Fe-4S-S-AdoMet</note>
    </ligand>
</feature>
<dbReference type="InterPro" id="IPR007197">
    <property type="entry name" value="rSAM"/>
</dbReference>
<name>A0A0V8RVK8_PYROC</name>
<dbReference type="AlphaFoldDB" id="A0A0V8RVK8"/>
<dbReference type="PROSITE" id="PS51918">
    <property type="entry name" value="RADICAL_SAM"/>
    <property type="match status" value="1"/>
</dbReference>
<evidence type="ECO:0000259" key="7">
    <source>
        <dbReference type="PROSITE" id="PS51918"/>
    </source>
</evidence>
<proteinExistence type="predicted"/>
<evidence type="ECO:0000256" key="6">
    <source>
        <dbReference type="PIRSR" id="PIRSR004869-50"/>
    </source>
</evidence>
<dbReference type="PIRSF" id="PIRSF004869">
    <property type="entry name" value="PflX_prd"/>
    <property type="match status" value="1"/>
</dbReference>
<feature type="binding site" evidence="6">
    <location>
        <position position="104"/>
    </location>
    <ligand>
        <name>[4Fe-4S] cluster</name>
        <dbReference type="ChEBI" id="CHEBI:49883"/>
        <note>4Fe-4S-S-AdoMet</note>
    </ligand>
</feature>
<reference evidence="8 9" key="1">
    <citation type="submission" date="2015-11" db="EMBL/GenBank/DDBJ databases">
        <title>Genome sequence of Pyrodictium occultum PL-19, a marine hyperthermophilic archaeon isolated from Volcano, Italy.</title>
        <authorList>
            <person name="Utturkar S."/>
            <person name="Huber H."/>
            <person name="Leptihn S."/>
            <person name="Brown S."/>
            <person name="Stetter K.O."/>
            <person name="Podar M."/>
        </authorList>
    </citation>
    <scope>NUCLEOTIDE SEQUENCE [LARGE SCALE GENOMIC DNA]</scope>
    <source>
        <strain evidence="8 9">PL-19</strain>
    </source>
</reference>
<dbReference type="Gene3D" id="3.20.20.70">
    <property type="entry name" value="Aldolase class I"/>
    <property type="match status" value="1"/>
</dbReference>
<dbReference type="GO" id="GO:0051539">
    <property type="term" value="F:4 iron, 4 sulfur cluster binding"/>
    <property type="evidence" value="ECO:0007669"/>
    <property type="project" value="UniProtKB-KW"/>
</dbReference>
<dbReference type="PANTHER" id="PTHR30352">
    <property type="entry name" value="PYRUVATE FORMATE-LYASE-ACTIVATING ENZYME"/>
    <property type="match status" value="1"/>
</dbReference>
<dbReference type="GO" id="GO:0046872">
    <property type="term" value="F:metal ion binding"/>
    <property type="evidence" value="ECO:0007669"/>
    <property type="project" value="UniProtKB-KW"/>
</dbReference>
<gene>
    <name evidence="8" type="ORF">CF15_04565</name>
</gene>
<dbReference type="SFLD" id="SFLDS00029">
    <property type="entry name" value="Radical_SAM"/>
    <property type="match status" value="1"/>
</dbReference>
<dbReference type="STRING" id="2309.CF15_04565"/>
<keyword evidence="9" id="KW-1185">Reference proteome</keyword>